<dbReference type="InterPro" id="IPR029487">
    <property type="entry name" value="NEL_dom"/>
</dbReference>
<name>A0ABR9AAT7_9PSED</name>
<evidence type="ECO:0000313" key="7">
    <source>
        <dbReference type="EMBL" id="MBD8122690.1"/>
    </source>
</evidence>
<dbReference type="Gene3D" id="3.80.10.10">
    <property type="entry name" value="Ribonuclease Inhibitor"/>
    <property type="match status" value="1"/>
</dbReference>
<reference evidence="7 8" key="1">
    <citation type="journal article" date="2020" name="FEMS Microbiol. Ecol.">
        <title>Temporal dynamics of bacterial communities during seed development and maturation.</title>
        <authorList>
            <person name="Chesneau G."/>
            <person name="Torres-Cortes G."/>
            <person name="Briand M."/>
            <person name="Darrasse A."/>
            <person name="Preveaux A."/>
            <person name="Marais C."/>
            <person name="Jacques M.A."/>
            <person name="Shade A."/>
            <person name="Barret M."/>
        </authorList>
    </citation>
    <scope>NUCLEOTIDE SEQUENCE [LARGE SCALE GENOMIC DNA]</scope>
    <source>
        <strain evidence="7 8">CFBP13723</strain>
    </source>
</reference>
<dbReference type="SUPFAM" id="SSF52058">
    <property type="entry name" value="L domain-like"/>
    <property type="match status" value="1"/>
</dbReference>
<dbReference type="InterPro" id="IPR046673">
    <property type="entry name" value="ToxA_N"/>
</dbReference>
<evidence type="ECO:0000259" key="6">
    <source>
        <dbReference type="PROSITE" id="PS52053"/>
    </source>
</evidence>
<feature type="region of interest" description="Disordered" evidence="5">
    <location>
        <begin position="1132"/>
        <end position="1171"/>
    </location>
</feature>
<dbReference type="PROSITE" id="PS52053">
    <property type="entry name" value="NEL"/>
    <property type="match status" value="1"/>
</dbReference>
<evidence type="ECO:0000256" key="3">
    <source>
        <dbReference type="ARBA" id="ARBA00023026"/>
    </source>
</evidence>
<dbReference type="Proteomes" id="UP000625247">
    <property type="component" value="Unassembled WGS sequence"/>
</dbReference>
<dbReference type="EC" id="2.3.2.27" evidence="2"/>
<keyword evidence="8" id="KW-1185">Reference proteome</keyword>
<sequence length="1452" mass="161654">MNTASLALTSSFIQSTLPQWFIQAPTLMRDALRLDMTRAQAARDDLSTILRRIQDLPSFARPLLQQALDAAFGPGFDVDHDVFLHARFKHHWLTGRASPLGSGTCSLLAAALQNFEAPEAQEAERETTSAILASSRIGRESESESENAMPAQRDGDVHPLNVQPARFIELCRRLDLGGQYQRHLHHVLHPVARPDVPGSLDSEDIKARIIEHARLALRVECHIGRLKGMIDEAQYQALLKIDVNRPTDEFFTLHILGCKLRNALLFKPKGDARWIAYLPGESDNVVQSFASLDQLTQVLRTRLRDEAYQHYVDRFIPERSKAVFFQRLRERLAPHVLHSVARGTGFHRQFISVAEVDEKAELDLEAISLGGSLGGVFYLDTLLRIKDDARVLAVPTDDEDRKTREQRRAEWLSFGIDAANLAALFVPVLGETMLLVAGAQLLDETFEGVDAWRHGDMDQALEHLGNVAENLVLMGAMGAAGGATHAMTADAAILQPPYFIKRSVLARDPVGRLRLADPAVALRRLHPDLAELEGKNVARVMAVSGMDGEQLAALHIDEQPAPAALLDTAKRLRLRRNPAVSAQNFEEAYAASEQSSEPMIMLLRRDFPSLTLASAEALVAETSAEQRLAMSSTRRIPLEVAGKVRLHLRQTRMSRALEGFFAPRDTPGNDVQRLTLRSLATFPGWPADLRIEIREGVATGPVLDRIGAEHAARRRSLIKGANGFHLDGVAGPQPDTSLFSALLQALPEDIRQVMGLDDSGTGAEVRALKRRIFNWVHSQPKWAFEQLGEWTLPTAFRPPQRLPGGRLGYPLSGRGPGLPASDGAVRQQLLQAMTDLYPESTDMAQQVEEMAQRGRPLPSLLAATNARALAYEQLHASLIAWAEADDMSVLLNDGERAARRQVAQVLSRAWRFSHDAAPRGSRWLTLEHTSLPELPPLHHFYADITRVELNHVQADTAAVNAFVAHFPNMTHLNVRGSFTEVPQGLLQLQFLEHLTLENMPWPISQPAMDRLMDIPALHSLSLAGTYLGEFSDTSRFRLSTLWINNTGLTQWPDWTRSLALAELDISDNHITEIASEIVENPRDHERHTVIYGYNNPFSRQTLEDYWRNDTGYGHRYRLDFDFPDDIREIPVEGALTDSESDRESETSDDESASHAHRAHSGRSAAAPSVQQWLRPGEDVLNRRLQEAWAQVAADGDAPHVLVLLQRLRETPDFSQFHAELAADVLSVLEAAAQDAALRGQLEVMANDRLFGANQTCQDGARLIFSDIQVAVYSRESLRGVAEARRTDALLGVMRQLFRLHEVQSLADAEIARRESLGVGVDHAEVRLAYRIGLADDLGLPGQPHRMVWARLAAVDRWVLLDARRRVLEAERGPAFLQFAVSDQQWNARLRADHESGLAAATASVRRRMAALEERPPADPDDYHRQGLALIAEREAAEALMLRQLTDLYRAGW</sequence>
<dbReference type="EMBL" id="JACYNP010000007">
    <property type="protein sequence ID" value="MBD8122690.1"/>
    <property type="molecule type" value="Genomic_DNA"/>
</dbReference>
<dbReference type="InterPro" id="IPR032675">
    <property type="entry name" value="LRR_dom_sf"/>
</dbReference>
<evidence type="ECO:0000313" key="8">
    <source>
        <dbReference type="Proteomes" id="UP000625247"/>
    </source>
</evidence>
<organism evidence="7 8">
    <name type="scientific">Pseudomonas lutea</name>
    <dbReference type="NCBI Taxonomy" id="243924"/>
    <lineage>
        <taxon>Bacteria</taxon>
        <taxon>Pseudomonadati</taxon>
        <taxon>Pseudomonadota</taxon>
        <taxon>Gammaproteobacteria</taxon>
        <taxon>Pseudomonadales</taxon>
        <taxon>Pseudomonadaceae</taxon>
        <taxon>Pseudomonas</taxon>
    </lineage>
</organism>
<evidence type="ECO:0000256" key="5">
    <source>
        <dbReference type="SAM" id="MobiDB-lite"/>
    </source>
</evidence>
<accession>A0ABR9AAT7</accession>
<keyword evidence="4" id="KW-1035">Host cytoplasm</keyword>
<keyword evidence="4" id="KW-0833">Ubl conjugation pathway</keyword>
<evidence type="ECO:0000256" key="4">
    <source>
        <dbReference type="PROSITE-ProRule" id="PRU01398"/>
    </source>
</evidence>
<keyword evidence="4" id="KW-0964">Secreted</keyword>
<proteinExistence type="inferred from homology"/>
<feature type="domain" description="NEL" evidence="6">
    <location>
        <begin position="1164"/>
        <end position="1452"/>
    </location>
</feature>
<dbReference type="Pfam" id="PF14496">
    <property type="entry name" value="NEL"/>
    <property type="match status" value="1"/>
</dbReference>
<comment type="caution">
    <text evidence="7">The sequence shown here is derived from an EMBL/GenBank/DDBJ whole genome shotgun (WGS) entry which is preliminary data.</text>
</comment>
<comment type="similarity">
    <text evidence="4">Belongs to the LRR-containing bacterial E3 ligase family.</text>
</comment>
<protein>
    <recommendedName>
        <fullName evidence="2">RING-type E3 ubiquitin transferase</fullName>
        <ecNumber evidence="2">2.3.2.27</ecNumber>
    </recommendedName>
</protein>
<keyword evidence="3" id="KW-0843">Virulence</keyword>
<evidence type="ECO:0000256" key="2">
    <source>
        <dbReference type="ARBA" id="ARBA00012483"/>
    </source>
</evidence>
<dbReference type="Pfam" id="PF20178">
    <property type="entry name" value="ToxA_N"/>
    <property type="match status" value="1"/>
</dbReference>
<dbReference type="RefSeq" id="WP_191944824.1">
    <property type="nucleotide sequence ID" value="NZ_JACYNP010000007.1"/>
</dbReference>
<keyword evidence="4" id="KW-0808">Transferase</keyword>
<keyword evidence="4" id="KW-0832">Ubl conjugation</keyword>
<comment type="catalytic activity">
    <reaction evidence="1">
        <text>S-ubiquitinyl-[E2 ubiquitin-conjugating enzyme]-L-cysteine + [acceptor protein]-L-lysine = [E2 ubiquitin-conjugating enzyme]-L-cysteine + N(6)-ubiquitinyl-[acceptor protein]-L-lysine.</text>
        <dbReference type="EC" id="2.3.2.27"/>
    </reaction>
</comment>
<evidence type="ECO:0000256" key="1">
    <source>
        <dbReference type="ARBA" id="ARBA00000900"/>
    </source>
</evidence>
<feature type="region of interest" description="Disordered" evidence="5">
    <location>
        <begin position="118"/>
        <end position="156"/>
    </location>
</feature>
<comment type="PTM">
    <text evidence="4">Ubiquitinated in the presence of host E1 ubiquitin-activating enzyme, E2 ubiquitin-conjugating enzyme and ubiquitin.</text>
</comment>
<feature type="active site" description="Glycyl thioester intermediate" evidence="4">
    <location>
        <position position="1256"/>
    </location>
</feature>
<gene>
    <name evidence="7" type="ORF">IFT62_15830</name>
</gene>
<dbReference type="Gene3D" id="1.20.58.360">
    <property type="entry name" value="Shigella T3SS effector IpaH defines"/>
    <property type="match status" value="1"/>
</dbReference>